<keyword evidence="1" id="KW-0479">Metal-binding</keyword>
<sequence>MYRPLISIHTFGPGLEGEHSEPERRRVSISKPKMDKMKMAFTVSPMINAIQAHLDEQPSYRCTICKEVIGQPRLDGLVETAVMLPCGHIFGSLCISRWLEDASTHQDCPNCRRRMIYSECGHHVRPLDIELKPRPVRDADMPGKCGICRAGGGAVEERLKILRMRQEAEEKALVGMRIQLPGFFGAFCRGSILSVERRIEESKEGWRRELEGLYEELRREHRVEW</sequence>
<protein>
    <recommendedName>
        <fullName evidence="2">RING-type domain-containing protein</fullName>
    </recommendedName>
</protein>
<proteinExistence type="predicted"/>
<dbReference type="InterPro" id="IPR013083">
    <property type="entry name" value="Znf_RING/FYVE/PHD"/>
</dbReference>
<dbReference type="PROSITE" id="PS50089">
    <property type="entry name" value="ZF_RING_2"/>
    <property type="match status" value="1"/>
</dbReference>
<dbReference type="GO" id="GO:0008270">
    <property type="term" value="F:zinc ion binding"/>
    <property type="evidence" value="ECO:0007669"/>
    <property type="project" value="UniProtKB-KW"/>
</dbReference>
<keyword evidence="1" id="KW-0863">Zinc-finger</keyword>
<accession>A0A2J6SF52</accession>
<evidence type="ECO:0000256" key="1">
    <source>
        <dbReference type="PROSITE-ProRule" id="PRU00175"/>
    </source>
</evidence>
<dbReference type="Gene3D" id="3.30.40.10">
    <property type="entry name" value="Zinc/RING finger domain, C3HC4 (zinc finger)"/>
    <property type="match status" value="1"/>
</dbReference>
<dbReference type="InParanoid" id="A0A2J6SF52"/>
<feature type="domain" description="RING-type" evidence="2">
    <location>
        <begin position="62"/>
        <end position="112"/>
    </location>
</feature>
<gene>
    <name evidence="3" type="ORF">K444DRAFT_638894</name>
</gene>
<dbReference type="AlphaFoldDB" id="A0A2J6SF52"/>
<keyword evidence="1" id="KW-0862">Zinc</keyword>
<evidence type="ECO:0000313" key="4">
    <source>
        <dbReference type="Proteomes" id="UP000235371"/>
    </source>
</evidence>
<dbReference type="SUPFAM" id="SSF57850">
    <property type="entry name" value="RING/U-box"/>
    <property type="match status" value="1"/>
</dbReference>
<evidence type="ECO:0000313" key="3">
    <source>
        <dbReference type="EMBL" id="PMD49405.1"/>
    </source>
</evidence>
<dbReference type="Proteomes" id="UP000235371">
    <property type="component" value="Unassembled WGS sequence"/>
</dbReference>
<dbReference type="EMBL" id="KZ613921">
    <property type="protein sequence ID" value="PMD49405.1"/>
    <property type="molecule type" value="Genomic_DNA"/>
</dbReference>
<dbReference type="Pfam" id="PF13639">
    <property type="entry name" value="zf-RING_2"/>
    <property type="match status" value="1"/>
</dbReference>
<dbReference type="STRING" id="1095630.A0A2J6SF52"/>
<reference evidence="3 4" key="1">
    <citation type="submission" date="2016-04" db="EMBL/GenBank/DDBJ databases">
        <title>A degradative enzymes factory behind the ericoid mycorrhizal symbiosis.</title>
        <authorList>
            <consortium name="DOE Joint Genome Institute"/>
            <person name="Martino E."/>
            <person name="Morin E."/>
            <person name="Grelet G."/>
            <person name="Kuo A."/>
            <person name="Kohler A."/>
            <person name="Daghino S."/>
            <person name="Barry K."/>
            <person name="Choi C."/>
            <person name="Cichocki N."/>
            <person name="Clum A."/>
            <person name="Copeland A."/>
            <person name="Hainaut M."/>
            <person name="Haridas S."/>
            <person name="Labutti K."/>
            <person name="Lindquist E."/>
            <person name="Lipzen A."/>
            <person name="Khouja H.-R."/>
            <person name="Murat C."/>
            <person name="Ohm R."/>
            <person name="Olson A."/>
            <person name="Spatafora J."/>
            <person name="Veneault-Fourrey C."/>
            <person name="Henrissat B."/>
            <person name="Grigoriev I."/>
            <person name="Martin F."/>
            <person name="Perotto S."/>
        </authorList>
    </citation>
    <scope>NUCLEOTIDE SEQUENCE [LARGE SCALE GENOMIC DNA]</scope>
    <source>
        <strain evidence="3 4">E</strain>
    </source>
</reference>
<keyword evidence="4" id="KW-1185">Reference proteome</keyword>
<name>A0A2J6SF52_9HELO</name>
<dbReference type="SMART" id="SM00184">
    <property type="entry name" value="RING"/>
    <property type="match status" value="1"/>
</dbReference>
<dbReference type="OrthoDB" id="8062037at2759"/>
<dbReference type="RefSeq" id="XP_024726309.1">
    <property type="nucleotide sequence ID" value="XM_024884314.1"/>
</dbReference>
<organism evidence="3 4">
    <name type="scientific">Hyaloscypha bicolor E</name>
    <dbReference type="NCBI Taxonomy" id="1095630"/>
    <lineage>
        <taxon>Eukaryota</taxon>
        <taxon>Fungi</taxon>
        <taxon>Dikarya</taxon>
        <taxon>Ascomycota</taxon>
        <taxon>Pezizomycotina</taxon>
        <taxon>Leotiomycetes</taxon>
        <taxon>Helotiales</taxon>
        <taxon>Hyaloscyphaceae</taxon>
        <taxon>Hyaloscypha</taxon>
        <taxon>Hyaloscypha bicolor</taxon>
    </lineage>
</organism>
<dbReference type="GeneID" id="36592391"/>
<dbReference type="InterPro" id="IPR001841">
    <property type="entry name" value="Znf_RING"/>
</dbReference>
<evidence type="ECO:0000259" key="2">
    <source>
        <dbReference type="PROSITE" id="PS50089"/>
    </source>
</evidence>